<reference evidence="1" key="1">
    <citation type="submission" date="2018-05" db="EMBL/GenBank/DDBJ databases">
        <authorList>
            <person name="Lanie J.A."/>
            <person name="Ng W.-L."/>
            <person name="Kazmierczak K.M."/>
            <person name="Andrzejewski T.M."/>
            <person name="Davidsen T.M."/>
            <person name="Wayne K.J."/>
            <person name="Tettelin H."/>
            <person name="Glass J.I."/>
            <person name="Rusch D."/>
            <person name="Podicherti R."/>
            <person name="Tsui H.-C.T."/>
            <person name="Winkler M.E."/>
        </authorList>
    </citation>
    <scope>NUCLEOTIDE SEQUENCE</scope>
</reference>
<accession>A0A381UWD2</accession>
<name>A0A381UWD2_9ZZZZ</name>
<dbReference type="AlphaFoldDB" id="A0A381UWD2"/>
<evidence type="ECO:0000313" key="1">
    <source>
        <dbReference type="EMBL" id="SVA32436.1"/>
    </source>
</evidence>
<proteinExistence type="predicted"/>
<sequence length="22" mass="2804">MLERDVFNTFQVLDNFWKYPQL</sequence>
<organism evidence="1">
    <name type="scientific">marine metagenome</name>
    <dbReference type="NCBI Taxonomy" id="408172"/>
    <lineage>
        <taxon>unclassified sequences</taxon>
        <taxon>metagenomes</taxon>
        <taxon>ecological metagenomes</taxon>
    </lineage>
</organism>
<protein>
    <submittedName>
        <fullName evidence="1">Uncharacterized protein</fullName>
    </submittedName>
</protein>
<dbReference type="EMBL" id="UINC01007280">
    <property type="protein sequence ID" value="SVA32436.1"/>
    <property type="molecule type" value="Genomic_DNA"/>
</dbReference>
<gene>
    <name evidence="1" type="ORF">METZ01_LOCUS85290</name>
</gene>